<dbReference type="Proteomes" id="UP001597441">
    <property type="component" value="Unassembled WGS sequence"/>
</dbReference>
<keyword evidence="4 7" id="KW-0812">Transmembrane</keyword>
<evidence type="ECO:0000256" key="4">
    <source>
        <dbReference type="ARBA" id="ARBA00022692"/>
    </source>
</evidence>
<dbReference type="NCBIfam" id="TIGR04056">
    <property type="entry name" value="OMP_RagA_SusC"/>
    <property type="match status" value="1"/>
</dbReference>
<keyword evidence="5 7" id="KW-0472">Membrane</keyword>
<dbReference type="Gene3D" id="2.40.170.20">
    <property type="entry name" value="TonB-dependent receptor, beta-barrel domain"/>
    <property type="match status" value="1"/>
</dbReference>
<dbReference type="InterPro" id="IPR023996">
    <property type="entry name" value="TonB-dep_OMP_SusC/RagA"/>
</dbReference>
<accession>A0ABW5JRB1</accession>
<comment type="subcellular location">
    <subcellularLocation>
        <location evidence="1 7">Cell outer membrane</location>
        <topology evidence="1 7">Multi-pass membrane protein</topology>
    </subcellularLocation>
</comment>
<keyword evidence="11" id="KW-1185">Reference proteome</keyword>
<dbReference type="InterPro" id="IPR039426">
    <property type="entry name" value="TonB-dep_rcpt-like"/>
</dbReference>
<evidence type="ECO:0000313" key="11">
    <source>
        <dbReference type="Proteomes" id="UP001597441"/>
    </source>
</evidence>
<evidence type="ECO:0000256" key="1">
    <source>
        <dbReference type="ARBA" id="ARBA00004571"/>
    </source>
</evidence>
<dbReference type="NCBIfam" id="TIGR04057">
    <property type="entry name" value="SusC_RagA_signa"/>
    <property type="match status" value="1"/>
</dbReference>
<evidence type="ECO:0000256" key="8">
    <source>
        <dbReference type="SAM" id="SignalP"/>
    </source>
</evidence>
<gene>
    <name evidence="10" type="ORF">ACFSQS_05910</name>
</gene>
<sequence>MIQKLLNLMFVLCLFSMQSIQAQNTITGTVTDSATGIPLGGANVVEKGTTNGVSTDFDGNYSITVSSSTAILVVSYIGYTNQEVAVNNQTTINVALEEDASQLDEVVVTALGIKRERKSLGYSVQEIKGASVAEAREPNMVNALSGKITGLQVIKGSGGPAGSSKIVLRGFSSLTGDNQPLIVVDGVPLDNFTGASNNSFFNPGEDFGNGLADINPDDIETLSVLKGASAAALYGSRAGNGVILITTKTGKAQKGLGISYSVTTGFQTIFLTPDLQSDFGQGSVGVYDELSGSSWGPRIAGQTETGPVNGDVVFNAYNNIDNFYKSGFSQNHSLSFQNQVSDGTSLYTSANYLKDDSNIPGATLERLNLIARGVSKFGETKNWTLDTKVQYNKTTANNRPRNGLNSFNSYSTIVNFPRSLDIRKFSANQGSDEFGNQLWYDDNTSQVNPYWLVYNNLKEDSRDRFVLTGSLKHEFNDWLTAEIKGGADLYTTNTETKVFSGSPSTETGRYSLGKNTFIEQNYSALITASKDNILGKFGGALTLGGNLMSTERSGISSNSGNLVVPNLFSLNNGVNPAGVSQSFSNKKINSAYGVFQINYDGYAFLEFTGRNDWTSSLSKQNRSFFYPSASGSLVISDMITKEGGELPNWLTFAKVRASYAEVGNDLAPFRLVNAFSIGNDPFGNTTATTGNTLFDPNVVNELIKETEFGLEARFLNNRIGVDFTYYKSNATNQLIPIPLDPLSGFNSKIINAGDIENKGFELTLKTKIFDNEDGFSWDMDINYSKNENTINELSEDVTQFNLGGFDNLAVLAEVGGDYGVIWGTKYRRVEDETDPNFGRIIVDSDGLPLPSTDKHVLGSQQPDALLGLTNLFKYKNFSLGLQFSASIGGEIFSGTNHEMQQTGLAAITVINGNRNDIVFDGVVDDGSGNFIENTTGATPQNYWAAITGRSGNLGINEANVYDATHVRLRNVSLTYDFKSNFLDKTPFQGLKVGVSANNVWMISSHLNGVDPESVFATGSNATGFEYLSSPTTRTVFFNVSAKF</sequence>
<dbReference type="RefSeq" id="WP_388015584.1">
    <property type="nucleotide sequence ID" value="NZ_JBHUDT010000002.1"/>
</dbReference>
<dbReference type="InterPro" id="IPR008969">
    <property type="entry name" value="CarboxyPept-like_regulatory"/>
</dbReference>
<dbReference type="Gene3D" id="2.60.40.1120">
    <property type="entry name" value="Carboxypeptidase-like, regulatory domain"/>
    <property type="match status" value="1"/>
</dbReference>
<evidence type="ECO:0000256" key="7">
    <source>
        <dbReference type="PROSITE-ProRule" id="PRU01360"/>
    </source>
</evidence>
<dbReference type="SUPFAM" id="SSF56935">
    <property type="entry name" value="Porins"/>
    <property type="match status" value="1"/>
</dbReference>
<dbReference type="PROSITE" id="PS52016">
    <property type="entry name" value="TONB_DEPENDENT_REC_3"/>
    <property type="match status" value="1"/>
</dbReference>
<dbReference type="InterPro" id="IPR023997">
    <property type="entry name" value="TonB-dep_OMP_SusC/RagA_CS"/>
</dbReference>
<feature type="domain" description="TonB-dependent receptor plug" evidence="9">
    <location>
        <begin position="118"/>
        <end position="242"/>
    </location>
</feature>
<dbReference type="EMBL" id="JBHULK010000002">
    <property type="protein sequence ID" value="MFD2534635.1"/>
    <property type="molecule type" value="Genomic_DNA"/>
</dbReference>
<dbReference type="Pfam" id="PF07715">
    <property type="entry name" value="Plug"/>
    <property type="match status" value="1"/>
</dbReference>
<reference evidence="11" key="1">
    <citation type="journal article" date="2019" name="Int. J. Syst. Evol. Microbiol.">
        <title>The Global Catalogue of Microorganisms (GCM) 10K type strain sequencing project: providing services to taxonomists for standard genome sequencing and annotation.</title>
        <authorList>
            <consortium name="The Broad Institute Genomics Platform"/>
            <consortium name="The Broad Institute Genome Sequencing Center for Infectious Disease"/>
            <person name="Wu L."/>
            <person name="Ma J."/>
        </authorList>
    </citation>
    <scope>NUCLEOTIDE SEQUENCE [LARGE SCALE GENOMIC DNA]</scope>
    <source>
        <strain evidence="11">KCTC 42903</strain>
    </source>
</reference>
<evidence type="ECO:0000259" key="9">
    <source>
        <dbReference type="Pfam" id="PF07715"/>
    </source>
</evidence>
<dbReference type="Gene3D" id="2.170.130.10">
    <property type="entry name" value="TonB-dependent receptor, plug domain"/>
    <property type="match status" value="1"/>
</dbReference>
<feature type="chain" id="PRO_5046008647" evidence="8">
    <location>
        <begin position="23"/>
        <end position="1043"/>
    </location>
</feature>
<name>A0ABW5JRB1_9FLAO</name>
<evidence type="ECO:0000256" key="3">
    <source>
        <dbReference type="ARBA" id="ARBA00022452"/>
    </source>
</evidence>
<dbReference type="SUPFAM" id="SSF49464">
    <property type="entry name" value="Carboxypeptidase regulatory domain-like"/>
    <property type="match status" value="1"/>
</dbReference>
<evidence type="ECO:0000256" key="2">
    <source>
        <dbReference type="ARBA" id="ARBA00022448"/>
    </source>
</evidence>
<evidence type="ECO:0000256" key="5">
    <source>
        <dbReference type="ARBA" id="ARBA00023136"/>
    </source>
</evidence>
<dbReference type="InterPro" id="IPR036942">
    <property type="entry name" value="Beta-barrel_TonB_sf"/>
</dbReference>
<keyword evidence="8" id="KW-0732">Signal</keyword>
<dbReference type="InterPro" id="IPR012910">
    <property type="entry name" value="Plug_dom"/>
</dbReference>
<dbReference type="Pfam" id="PF13715">
    <property type="entry name" value="CarbopepD_reg_2"/>
    <property type="match status" value="1"/>
</dbReference>
<dbReference type="InterPro" id="IPR037066">
    <property type="entry name" value="Plug_dom_sf"/>
</dbReference>
<proteinExistence type="inferred from homology"/>
<feature type="signal peptide" evidence="8">
    <location>
        <begin position="1"/>
        <end position="22"/>
    </location>
</feature>
<protein>
    <submittedName>
        <fullName evidence="10">SusC/RagA family TonB-linked outer membrane protein</fullName>
    </submittedName>
</protein>
<keyword evidence="6 7" id="KW-0998">Cell outer membrane</keyword>
<evidence type="ECO:0000313" key="10">
    <source>
        <dbReference type="EMBL" id="MFD2534635.1"/>
    </source>
</evidence>
<comment type="similarity">
    <text evidence="7">Belongs to the TonB-dependent receptor family.</text>
</comment>
<keyword evidence="3 7" id="KW-1134">Transmembrane beta strand</keyword>
<evidence type="ECO:0000256" key="6">
    <source>
        <dbReference type="ARBA" id="ARBA00023237"/>
    </source>
</evidence>
<comment type="caution">
    <text evidence="10">The sequence shown here is derived from an EMBL/GenBank/DDBJ whole genome shotgun (WGS) entry which is preliminary data.</text>
</comment>
<keyword evidence="2 7" id="KW-0813">Transport</keyword>
<organism evidence="10 11">
    <name type="scientific">Gelatiniphilus marinus</name>
    <dbReference type="NCBI Taxonomy" id="1759464"/>
    <lineage>
        <taxon>Bacteria</taxon>
        <taxon>Pseudomonadati</taxon>
        <taxon>Bacteroidota</taxon>
        <taxon>Flavobacteriia</taxon>
        <taxon>Flavobacteriales</taxon>
        <taxon>Flavobacteriaceae</taxon>
        <taxon>Gelatiniphilus</taxon>
    </lineage>
</organism>